<evidence type="ECO:0000313" key="2">
    <source>
        <dbReference type="EMBL" id="VGO12409.1"/>
    </source>
</evidence>
<dbReference type="AlphaFoldDB" id="A0A6C2TXT9"/>
<dbReference type="Proteomes" id="UP000366872">
    <property type="component" value="Unassembled WGS sequence"/>
</dbReference>
<keyword evidence="3" id="KW-1185">Reference proteome</keyword>
<protein>
    <recommendedName>
        <fullName evidence="1">H repeat-associated protein N-terminal domain-containing protein</fullName>
    </recommendedName>
</protein>
<evidence type="ECO:0000259" key="1">
    <source>
        <dbReference type="Pfam" id="PF13808"/>
    </source>
</evidence>
<evidence type="ECO:0000313" key="3">
    <source>
        <dbReference type="Proteomes" id="UP000366872"/>
    </source>
</evidence>
<dbReference type="Pfam" id="PF13808">
    <property type="entry name" value="DDE_Tnp_1_assoc"/>
    <property type="match status" value="1"/>
</dbReference>
<accession>A0A6C2TXT9</accession>
<dbReference type="InterPro" id="IPR032806">
    <property type="entry name" value="YbfD_N"/>
</dbReference>
<dbReference type="RefSeq" id="WP_168441971.1">
    <property type="nucleotide sequence ID" value="NZ_CAAHFG010000001.1"/>
</dbReference>
<name>A0A6C2TXT9_PONDE</name>
<reference evidence="2 3" key="1">
    <citation type="submission" date="2019-04" db="EMBL/GenBank/DDBJ databases">
        <authorList>
            <person name="Van Vliet M D."/>
        </authorList>
    </citation>
    <scope>NUCLEOTIDE SEQUENCE [LARGE SCALE GENOMIC DNA]</scope>
    <source>
        <strain evidence="2 3">F1</strain>
    </source>
</reference>
<proteinExistence type="predicted"/>
<organism evidence="2 3">
    <name type="scientific">Pontiella desulfatans</name>
    <dbReference type="NCBI Taxonomy" id="2750659"/>
    <lineage>
        <taxon>Bacteria</taxon>
        <taxon>Pseudomonadati</taxon>
        <taxon>Kiritimatiellota</taxon>
        <taxon>Kiritimatiellia</taxon>
        <taxon>Kiritimatiellales</taxon>
        <taxon>Pontiellaceae</taxon>
        <taxon>Pontiella</taxon>
    </lineage>
</organism>
<feature type="domain" description="H repeat-associated protein N-terminal" evidence="1">
    <location>
        <begin position="213"/>
        <end position="304"/>
    </location>
</feature>
<gene>
    <name evidence="2" type="ORF">PDESU_00961</name>
</gene>
<dbReference type="EMBL" id="CAAHFG010000001">
    <property type="protein sequence ID" value="VGO12409.1"/>
    <property type="molecule type" value="Genomic_DNA"/>
</dbReference>
<sequence>MTNINPNEIYVYAATSDKFAETAKAYMGPWYDCLESQVDGYDLGQIVLYQKHFWLGAFLWRRGRHFSYPRNRFLGWHISQQAERLPLVIECLGFQPMHHSPDQPNYGSIALNAALLSLQPDWVDYFGYAPLLADTHLEASSGFAGYFKETGWTRTTDKNPRAAASHWLKELVPDARAIITAKHLDKAYTGGTSPYVDGLLPIKDELLSSFSAAFKEVHDPRENNSHYPLDTLLAITLLALISGSTSINGIVKFSKRISCNQAQLLGLPFSKDGSTFDLPKYHSYYRLLWRLDIMQLAPFFINWLNTHMAQLPGVLHPDGDIVRDTLFAFNRFRAPPATWRVKREFELPIGADPDNPGCLKRDAAGNLID</sequence>